<gene>
    <name evidence="5" type="ORF">JCM19274_1258</name>
</gene>
<evidence type="ECO:0000313" key="5">
    <source>
        <dbReference type="EMBL" id="GAL80632.1"/>
    </source>
</evidence>
<dbReference type="InterPro" id="IPR000917">
    <property type="entry name" value="Sulfatase_N"/>
</dbReference>
<evidence type="ECO:0000259" key="4">
    <source>
        <dbReference type="Pfam" id="PF00884"/>
    </source>
</evidence>
<dbReference type="GO" id="GO:0004065">
    <property type="term" value="F:arylsulfatase activity"/>
    <property type="evidence" value="ECO:0007669"/>
    <property type="project" value="TreeGrafter"/>
</dbReference>
<evidence type="ECO:0000256" key="1">
    <source>
        <dbReference type="ARBA" id="ARBA00008779"/>
    </source>
</evidence>
<feature type="signal peptide" evidence="3">
    <location>
        <begin position="1"/>
        <end position="20"/>
    </location>
</feature>
<comment type="caution">
    <text evidence="5">The sequence shown here is derived from an EMBL/GenBank/DDBJ whole genome shotgun (WGS) entry which is preliminary data.</text>
</comment>
<evidence type="ECO:0000256" key="2">
    <source>
        <dbReference type="ARBA" id="ARBA00022801"/>
    </source>
</evidence>
<dbReference type="SUPFAM" id="SSF53649">
    <property type="entry name" value="Alkaline phosphatase-like"/>
    <property type="match status" value="1"/>
</dbReference>
<keyword evidence="3" id="KW-0732">Signal</keyword>
<dbReference type="GO" id="GO:0047753">
    <property type="term" value="F:choline-sulfatase activity"/>
    <property type="evidence" value="ECO:0007669"/>
    <property type="project" value="UniProtKB-EC"/>
</dbReference>
<dbReference type="RefSeq" id="WP_227806101.1">
    <property type="nucleotide sequence ID" value="NZ_BBNU01000011.1"/>
</dbReference>
<dbReference type="InterPro" id="IPR050738">
    <property type="entry name" value="Sulfatase"/>
</dbReference>
<dbReference type="AlphaFoldDB" id="A0A090X643"/>
<proteinExistence type="inferred from homology"/>
<protein>
    <submittedName>
        <fullName evidence="5">Choline-sulfatase</fullName>
        <ecNumber evidence="5">3.1.6.6</ecNumber>
    </submittedName>
</protein>
<comment type="similarity">
    <text evidence="1">Belongs to the sulfatase family.</text>
</comment>
<reference evidence="5 6" key="1">
    <citation type="journal article" date="2014" name="Genome Announc.">
        <title>Draft Genome Sequences of Marine Flavobacterium Algibacter lectus Strains SS8 and NR4.</title>
        <authorList>
            <person name="Takatani N."/>
            <person name="Nakanishi M."/>
            <person name="Meirelles P."/>
            <person name="Mino S."/>
            <person name="Suda W."/>
            <person name="Oshima K."/>
            <person name="Hattori M."/>
            <person name="Ohkuma M."/>
            <person name="Hosokawa M."/>
            <person name="Miyashita K."/>
            <person name="Thompson F.L."/>
            <person name="Niwa A."/>
            <person name="Sawabe T."/>
            <person name="Sawabe T."/>
        </authorList>
    </citation>
    <scope>NUCLEOTIDE SEQUENCE [LARGE SCALE GENOMIC DNA]</scope>
    <source>
        <strain evidence="6">JCM19274</strain>
    </source>
</reference>
<feature type="domain" description="Sulfatase N-terminal" evidence="4">
    <location>
        <begin position="23"/>
        <end position="154"/>
    </location>
</feature>
<sequence length="218" mass="25071">MKYRLLIIVMFLCFNSVLKAQQPNIVWITSEDNSKHYMKLFDEHGIETPNIERLAKNGIVFNNAFSNAAVCSAARSTLITSSYGPRLATHYHRAEGKVTLPNNQTMFPAYLRKAGYYTANNAKEDYNINKPDDVWDDSSKKATWKNRKEGQPFFYVFNIGTTHEGTLHFSEETMNTTKTNTNPNSVFVQPNHPQTDLFKYTNATIETRYKPWTPKLVL</sequence>
<dbReference type="EC" id="3.1.6.6" evidence="5"/>
<dbReference type="EMBL" id="BBNU01000011">
    <property type="protein sequence ID" value="GAL80632.1"/>
    <property type="molecule type" value="Genomic_DNA"/>
</dbReference>
<dbReference type="Gene3D" id="3.40.720.10">
    <property type="entry name" value="Alkaline Phosphatase, subunit A"/>
    <property type="match status" value="1"/>
</dbReference>
<feature type="chain" id="PRO_5001866522" evidence="3">
    <location>
        <begin position="21"/>
        <end position="218"/>
    </location>
</feature>
<evidence type="ECO:0000256" key="3">
    <source>
        <dbReference type="SAM" id="SignalP"/>
    </source>
</evidence>
<dbReference type="Pfam" id="PF00884">
    <property type="entry name" value="Sulfatase"/>
    <property type="match status" value="1"/>
</dbReference>
<dbReference type="InterPro" id="IPR017850">
    <property type="entry name" value="Alkaline_phosphatase_core_sf"/>
</dbReference>
<accession>A0A090X643</accession>
<dbReference type="PANTHER" id="PTHR42693:SF53">
    <property type="entry name" value="ENDO-4-O-SULFATASE"/>
    <property type="match status" value="1"/>
</dbReference>
<organism evidence="5 6">
    <name type="scientific">Algibacter lectus</name>
    <dbReference type="NCBI Taxonomy" id="221126"/>
    <lineage>
        <taxon>Bacteria</taxon>
        <taxon>Pseudomonadati</taxon>
        <taxon>Bacteroidota</taxon>
        <taxon>Flavobacteriia</taxon>
        <taxon>Flavobacteriales</taxon>
        <taxon>Flavobacteriaceae</taxon>
        <taxon>Algibacter</taxon>
    </lineage>
</organism>
<dbReference type="Proteomes" id="UP000029643">
    <property type="component" value="Unassembled WGS sequence"/>
</dbReference>
<evidence type="ECO:0000313" key="6">
    <source>
        <dbReference type="Proteomes" id="UP000029643"/>
    </source>
</evidence>
<keyword evidence="2 5" id="KW-0378">Hydrolase</keyword>
<dbReference type="PANTHER" id="PTHR42693">
    <property type="entry name" value="ARYLSULFATASE FAMILY MEMBER"/>
    <property type="match status" value="1"/>
</dbReference>
<name>A0A090X643_9FLAO</name>